<sequence>MLPQHIKIFILMYLLLINSSFSAKGADHDNFKGSGMKLTNTPDHELMLMKAMNIGRKLLIKVDAMLDYQDPGANPAHDPHKGH</sequence>
<feature type="signal peptide" evidence="1">
    <location>
        <begin position="1"/>
        <end position="25"/>
    </location>
</feature>
<evidence type="ECO:0000313" key="2">
    <source>
        <dbReference type="EMBL" id="PON73609.1"/>
    </source>
</evidence>
<dbReference type="PANTHER" id="PTHR34467:SF7">
    <property type="entry name" value="TRANSMEMBRANE PROTEIN"/>
    <property type="match status" value="1"/>
</dbReference>
<dbReference type="AlphaFoldDB" id="A0A2P5DJY6"/>
<evidence type="ECO:0000313" key="3">
    <source>
        <dbReference type="Proteomes" id="UP000237105"/>
    </source>
</evidence>
<keyword evidence="1" id="KW-0732">Signal</keyword>
<gene>
    <name evidence="2" type="ORF">PanWU01x14_057910</name>
</gene>
<keyword evidence="3" id="KW-1185">Reference proteome</keyword>
<accession>A0A2P5DJY6</accession>
<dbReference type="PANTHER" id="PTHR34467">
    <property type="entry name" value="TRANSMEMBRANE PROTEIN"/>
    <property type="match status" value="1"/>
</dbReference>
<dbReference type="Proteomes" id="UP000237105">
    <property type="component" value="Unassembled WGS sequence"/>
</dbReference>
<protein>
    <submittedName>
        <fullName evidence="2">Uncharacterized protein</fullName>
    </submittedName>
</protein>
<proteinExistence type="predicted"/>
<dbReference type="OrthoDB" id="1178311at2759"/>
<reference evidence="3" key="1">
    <citation type="submission" date="2016-06" db="EMBL/GenBank/DDBJ databases">
        <title>Parallel loss of symbiosis genes in relatives of nitrogen-fixing non-legume Parasponia.</title>
        <authorList>
            <person name="Van Velzen R."/>
            <person name="Holmer R."/>
            <person name="Bu F."/>
            <person name="Rutten L."/>
            <person name="Van Zeijl A."/>
            <person name="Liu W."/>
            <person name="Santuari L."/>
            <person name="Cao Q."/>
            <person name="Sharma T."/>
            <person name="Shen D."/>
            <person name="Roswanjaya Y."/>
            <person name="Wardhani T."/>
            <person name="Kalhor M.S."/>
            <person name="Jansen J."/>
            <person name="Van den Hoogen J."/>
            <person name="Gungor B."/>
            <person name="Hartog M."/>
            <person name="Hontelez J."/>
            <person name="Verver J."/>
            <person name="Yang W.-C."/>
            <person name="Schijlen E."/>
            <person name="Repin R."/>
            <person name="Schilthuizen M."/>
            <person name="Schranz E."/>
            <person name="Heidstra R."/>
            <person name="Miyata K."/>
            <person name="Fedorova E."/>
            <person name="Kohlen W."/>
            <person name="Bisseling T."/>
            <person name="Smit S."/>
            <person name="Geurts R."/>
        </authorList>
    </citation>
    <scope>NUCLEOTIDE SEQUENCE [LARGE SCALE GENOMIC DNA]</scope>
    <source>
        <strain evidence="3">cv. WU1-14</strain>
    </source>
</reference>
<name>A0A2P5DJY6_PARAD</name>
<organism evidence="2 3">
    <name type="scientific">Parasponia andersonii</name>
    <name type="common">Sponia andersonii</name>
    <dbReference type="NCBI Taxonomy" id="3476"/>
    <lineage>
        <taxon>Eukaryota</taxon>
        <taxon>Viridiplantae</taxon>
        <taxon>Streptophyta</taxon>
        <taxon>Embryophyta</taxon>
        <taxon>Tracheophyta</taxon>
        <taxon>Spermatophyta</taxon>
        <taxon>Magnoliopsida</taxon>
        <taxon>eudicotyledons</taxon>
        <taxon>Gunneridae</taxon>
        <taxon>Pentapetalae</taxon>
        <taxon>rosids</taxon>
        <taxon>fabids</taxon>
        <taxon>Rosales</taxon>
        <taxon>Cannabaceae</taxon>
        <taxon>Parasponia</taxon>
    </lineage>
</organism>
<comment type="caution">
    <text evidence="2">The sequence shown here is derived from an EMBL/GenBank/DDBJ whole genome shotgun (WGS) entry which is preliminary data.</text>
</comment>
<feature type="chain" id="PRO_5015123924" evidence="1">
    <location>
        <begin position="26"/>
        <end position="83"/>
    </location>
</feature>
<dbReference type="EMBL" id="JXTB01000033">
    <property type="protein sequence ID" value="PON73609.1"/>
    <property type="molecule type" value="Genomic_DNA"/>
</dbReference>
<evidence type="ECO:0000256" key="1">
    <source>
        <dbReference type="SAM" id="SignalP"/>
    </source>
</evidence>